<dbReference type="GeneID" id="93137303"/>
<evidence type="ECO:0000313" key="10">
    <source>
        <dbReference type="Proteomes" id="UP000446719"/>
    </source>
</evidence>
<evidence type="ECO:0000313" key="3">
    <source>
        <dbReference type="EMBL" id="CUO37372.1"/>
    </source>
</evidence>
<dbReference type="PROSITE" id="PS51554">
    <property type="entry name" value="PFL"/>
    <property type="match status" value="1"/>
</dbReference>
<keyword evidence="2" id="KW-0808">Transferase</keyword>
<dbReference type="EMBL" id="WWSB01000017">
    <property type="protein sequence ID" value="MZK18855.1"/>
    <property type="molecule type" value="Genomic_DNA"/>
</dbReference>
<evidence type="ECO:0000259" key="1">
    <source>
        <dbReference type="PROSITE" id="PS51554"/>
    </source>
</evidence>
<reference evidence="7 8" key="1">
    <citation type="submission" date="2015-09" db="EMBL/GenBank/DDBJ databases">
        <authorList>
            <consortium name="Pathogen Informatics"/>
        </authorList>
    </citation>
    <scope>NUCLEOTIDE SEQUENCE [LARGE SCALE GENOMIC DNA]</scope>
    <source>
        <strain evidence="4 7">2789STDY5608851</strain>
        <strain evidence="3 8">2789STDY5608866</strain>
        <strain evidence="2 9">2789STDY5834961</strain>
    </source>
</reference>
<evidence type="ECO:0000313" key="5">
    <source>
        <dbReference type="EMBL" id="MZK18855.1"/>
    </source>
</evidence>
<dbReference type="Gene3D" id="3.20.70.20">
    <property type="match status" value="1"/>
</dbReference>
<evidence type="ECO:0000313" key="9">
    <source>
        <dbReference type="Proteomes" id="UP000095597"/>
    </source>
</evidence>
<dbReference type="EMBL" id="CYYM01000038">
    <property type="protein sequence ID" value="CUO77448.1"/>
    <property type="molecule type" value="Genomic_DNA"/>
</dbReference>
<evidence type="ECO:0000313" key="4">
    <source>
        <dbReference type="EMBL" id="CUO77448.1"/>
    </source>
</evidence>
<dbReference type="Proteomes" id="UP000472916">
    <property type="component" value="Unassembled WGS sequence"/>
</dbReference>
<evidence type="ECO:0000313" key="7">
    <source>
        <dbReference type="Proteomes" id="UP000095380"/>
    </source>
</evidence>
<dbReference type="EMBL" id="CYYY01000031">
    <property type="protein sequence ID" value="CUO37372.1"/>
    <property type="molecule type" value="Genomic_DNA"/>
</dbReference>
<evidence type="ECO:0000313" key="11">
    <source>
        <dbReference type="Proteomes" id="UP000472916"/>
    </source>
</evidence>
<feature type="domain" description="PFL" evidence="1">
    <location>
        <begin position="15"/>
        <end position="89"/>
    </location>
</feature>
<dbReference type="GO" id="GO:0016740">
    <property type="term" value="F:transferase activity"/>
    <property type="evidence" value="ECO:0007669"/>
    <property type="project" value="UniProtKB-KW"/>
</dbReference>
<dbReference type="RefSeq" id="WP_022415321.1">
    <property type="nucleotide sequence ID" value="NZ_CABIWY010000031.1"/>
</dbReference>
<dbReference type="SUPFAM" id="SSF51998">
    <property type="entry name" value="PFL-like glycyl radical enzymes"/>
    <property type="match status" value="1"/>
</dbReference>
<dbReference type="Proteomes" id="UP000446719">
    <property type="component" value="Unassembled WGS sequence"/>
</dbReference>
<protein>
    <submittedName>
        <fullName evidence="2">Putative formate acetyltransferase 2</fullName>
    </submittedName>
</protein>
<gene>
    <name evidence="4" type="ORF">ERS852408_02923</name>
    <name evidence="3" type="ORF">ERS852423_03025</name>
    <name evidence="2" type="ORF">ERS852573_03169</name>
    <name evidence="6" type="ORF">GT528_08590</name>
    <name evidence="5" type="ORF">GT565_12200</name>
</gene>
<organism evidence="2 9">
    <name type="scientific">Dorea longicatena</name>
    <dbReference type="NCBI Taxonomy" id="88431"/>
    <lineage>
        <taxon>Bacteria</taxon>
        <taxon>Bacillati</taxon>
        <taxon>Bacillota</taxon>
        <taxon>Clostridia</taxon>
        <taxon>Lachnospirales</taxon>
        <taxon>Lachnospiraceae</taxon>
        <taxon>Dorea</taxon>
    </lineage>
</organism>
<dbReference type="AlphaFoldDB" id="A0A173VM37"/>
<dbReference type="Pfam" id="PF02901">
    <property type="entry name" value="PFL-like"/>
    <property type="match status" value="1"/>
</dbReference>
<reference evidence="10 11" key="2">
    <citation type="journal article" date="2019" name="Nat. Med.">
        <title>A library of human gut bacterial isolates paired with longitudinal multiomics data enables mechanistic microbiome research.</title>
        <authorList>
            <person name="Poyet M."/>
            <person name="Groussin M."/>
            <person name="Gibbons S.M."/>
            <person name="Avila-Pacheco J."/>
            <person name="Jiang X."/>
            <person name="Kearney S.M."/>
            <person name="Perrotta A.R."/>
            <person name="Berdy B."/>
            <person name="Zhao S."/>
            <person name="Lieberman T.D."/>
            <person name="Swanson P.K."/>
            <person name="Smith M."/>
            <person name="Roesemann S."/>
            <person name="Alexander J.E."/>
            <person name="Rich S.A."/>
            <person name="Livny J."/>
            <person name="Vlamakis H."/>
            <person name="Clish C."/>
            <person name="Bullock K."/>
            <person name="Deik A."/>
            <person name="Scott J."/>
            <person name="Pierce K.A."/>
            <person name="Xavier R.J."/>
            <person name="Alm E.J."/>
        </authorList>
    </citation>
    <scope>NUCLEOTIDE SEQUENCE [LARGE SCALE GENOMIC DNA]</scope>
    <source>
        <strain evidence="6 11">BIOML-A6</strain>
        <strain evidence="5 10">BIOML-A7</strain>
    </source>
</reference>
<dbReference type="EMBL" id="CYXO01000037">
    <property type="protein sequence ID" value="CUN28271.1"/>
    <property type="molecule type" value="Genomic_DNA"/>
</dbReference>
<dbReference type="InterPro" id="IPR004184">
    <property type="entry name" value="PFL_dom"/>
</dbReference>
<dbReference type="Proteomes" id="UP000095439">
    <property type="component" value="Unassembled WGS sequence"/>
</dbReference>
<name>A0A173VM37_9FIRM</name>
<sequence length="89" mass="10710">MKDDKKEKSEQRYMERIRLIKDRVVNTRPEMDLENAKIMTESFKETAGEPLCIRKAKAFRRQCREKTVKIWDQELIVGCSGMIMKQRMR</sequence>
<evidence type="ECO:0000313" key="8">
    <source>
        <dbReference type="Proteomes" id="UP000095439"/>
    </source>
</evidence>
<dbReference type="EMBL" id="WWSC01000009">
    <property type="protein sequence ID" value="MZK41766.1"/>
    <property type="molecule type" value="Genomic_DNA"/>
</dbReference>
<proteinExistence type="predicted"/>
<evidence type="ECO:0000313" key="6">
    <source>
        <dbReference type="EMBL" id="MZK41766.1"/>
    </source>
</evidence>
<accession>A0A173VM37</accession>
<dbReference type="Proteomes" id="UP000095597">
    <property type="component" value="Unassembled WGS sequence"/>
</dbReference>
<evidence type="ECO:0000313" key="2">
    <source>
        <dbReference type="EMBL" id="CUN28271.1"/>
    </source>
</evidence>
<dbReference type="Proteomes" id="UP000095380">
    <property type="component" value="Unassembled WGS sequence"/>
</dbReference>